<feature type="region of interest" description="Disordered" evidence="1">
    <location>
        <begin position="39"/>
        <end position="103"/>
    </location>
</feature>
<gene>
    <name evidence="2" type="ORF">Vbra_9096</name>
</gene>
<protein>
    <submittedName>
        <fullName evidence="2">Uncharacterized protein</fullName>
    </submittedName>
</protein>
<reference evidence="2 3" key="1">
    <citation type="submission" date="2014-11" db="EMBL/GenBank/DDBJ databases">
        <authorList>
            <person name="Zhu J."/>
            <person name="Qi W."/>
            <person name="Song R."/>
        </authorList>
    </citation>
    <scope>NUCLEOTIDE SEQUENCE [LARGE SCALE GENOMIC DNA]</scope>
</reference>
<dbReference type="InParanoid" id="A0A0G4FEI2"/>
<sequence length="249" mass="27632">MRRQPSQVQTPNTHLTPPSQRRAAGVRKRLLLESAARLTASAHEVPKPEVSLMEKAPSPSPRPIGCRLSPICGARSISESPPKQLSQKQPHLLQPPGARSMEPLKAREEKKSAKNVPCSLWPSPIRQAIVGRRHGKKQWSKAAMQYLLIQQTPSSQLKRILNAAPSIMSDSLGSNNSPRPSPPQRAASPLAYEIVPPTAPPPSATTFSSRLDASRRSQHVMQKPLSRLCRRRRNWGMREHPRWEGRQGG</sequence>
<dbReference type="VEuPathDB" id="CryptoDB:Vbra_9096"/>
<name>A0A0G4FEI2_VITBC</name>
<evidence type="ECO:0000313" key="3">
    <source>
        <dbReference type="Proteomes" id="UP000041254"/>
    </source>
</evidence>
<accession>A0A0G4FEI2</accession>
<feature type="compositionally biased region" description="Basic and acidic residues" evidence="1">
    <location>
        <begin position="236"/>
        <end position="249"/>
    </location>
</feature>
<dbReference type="AlphaFoldDB" id="A0A0G4FEI2"/>
<organism evidence="2 3">
    <name type="scientific">Vitrella brassicaformis (strain CCMP3155)</name>
    <dbReference type="NCBI Taxonomy" id="1169540"/>
    <lineage>
        <taxon>Eukaryota</taxon>
        <taxon>Sar</taxon>
        <taxon>Alveolata</taxon>
        <taxon>Colpodellida</taxon>
        <taxon>Vitrellaceae</taxon>
        <taxon>Vitrella</taxon>
    </lineage>
</organism>
<dbReference type="EMBL" id="CDMY01000420">
    <property type="protein sequence ID" value="CEM11614.1"/>
    <property type="molecule type" value="Genomic_DNA"/>
</dbReference>
<feature type="region of interest" description="Disordered" evidence="1">
    <location>
        <begin position="1"/>
        <end position="25"/>
    </location>
</feature>
<dbReference type="Proteomes" id="UP000041254">
    <property type="component" value="Unassembled WGS sequence"/>
</dbReference>
<evidence type="ECO:0000256" key="1">
    <source>
        <dbReference type="SAM" id="MobiDB-lite"/>
    </source>
</evidence>
<feature type="compositionally biased region" description="Polar residues" evidence="1">
    <location>
        <begin position="1"/>
        <end position="19"/>
    </location>
</feature>
<feature type="compositionally biased region" description="Low complexity" evidence="1">
    <location>
        <begin position="171"/>
        <end position="187"/>
    </location>
</feature>
<feature type="region of interest" description="Disordered" evidence="1">
    <location>
        <begin position="196"/>
        <end position="249"/>
    </location>
</feature>
<keyword evidence="3" id="KW-1185">Reference proteome</keyword>
<proteinExistence type="predicted"/>
<feature type="region of interest" description="Disordered" evidence="1">
    <location>
        <begin position="168"/>
        <end position="187"/>
    </location>
</feature>
<evidence type="ECO:0000313" key="2">
    <source>
        <dbReference type="EMBL" id="CEM11614.1"/>
    </source>
</evidence>
<feature type="compositionally biased region" description="Polar residues" evidence="1">
    <location>
        <begin position="77"/>
        <end position="89"/>
    </location>
</feature>